<dbReference type="Proteomes" id="UP001057375">
    <property type="component" value="Unassembled WGS sequence"/>
</dbReference>
<proteinExistence type="predicted"/>
<name>A0ABQ5KBY1_9EUKA</name>
<feature type="non-terminal residue" evidence="1">
    <location>
        <position position="150"/>
    </location>
</feature>
<evidence type="ECO:0000313" key="1">
    <source>
        <dbReference type="EMBL" id="GKT30048.1"/>
    </source>
</evidence>
<accession>A0ABQ5KBY1</accession>
<reference evidence="1" key="1">
    <citation type="submission" date="2022-03" db="EMBL/GenBank/DDBJ databases">
        <title>Draft genome sequence of Aduncisulcus paluster, a free-living microaerophilic Fornicata.</title>
        <authorList>
            <person name="Yuyama I."/>
            <person name="Kume K."/>
            <person name="Tamura T."/>
            <person name="Inagaki Y."/>
            <person name="Hashimoto T."/>
        </authorList>
    </citation>
    <scope>NUCLEOTIDE SEQUENCE</scope>
    <source>
        <strain evidence="1">NY0171</strain>
    </source>
</reference>
<keyword evidence="2" id="KW-1185">Reference proteome</keyword>
<protein>
    <submittedName>
        <fullName evidence="1">Uncharacterized protein</fullName>
    </submittedName>
</protein>
<evidence type="ECO:0000313" key="2">
    <source>
        <dbReference type="Proteomes" id="UP001057375"/>
    </source>
</evidence>
<organism evidence="1 2">
    <name type="scientific">Aduncisulcus paluster</name>
    <dbReference type="NCBI Taxonomy" id="2918883"/>
    <lineage>
        <taxon>Eukaryota</taxon>
        <taxon>Metamonada</taxon>
        <taxon>Carpediemonas-like organisms</taxon>
        <taxon>Aduncisulcus</taxon>
    </lineage>
</organism>
<gene>
    <name evidence="1" type="ORF">ADUPG1_001360</name>
</gene>
<dbReference type="EMBL" id="BQXS01001073">
    <property type="protein sequence ID" value="GKT30048.1"/>
    <property type="molecule type" value="Genomic_DNA"/>
</dbReference>
<sequence length="150" mass="15783">MSYDEDTALEVSITGPTSSIDFLLYDDSVSGKLSWQSPLTAVGSLLSVYDNAGTLEFTEVGVGDATKHILMYASGSDSGMSWSSLLSSTGALMSYDEDTALDVSITGPTSSIDFLLYDDSVSGKLSWQSPLTAVGSLLSVYDNAGTLEFT</sequence>
<comment type="caution">
    <text evidence="1">The sequence shown here is derived from an EMBL/GenBank/DDBJ whole genome shotgun (WGS) entry which is preliminary data.</text>
</comment>